<evidence type="ECO:0000313" key="2">
    <source>
        <dbReference type="Proteomes" id="UP000625711"/>
    </source>
</evidence>
<gene>
    <name evidence="1" type="ORF">GWI33_016075</name>
</gene>
<proteinExistence type="predicted"/>
<evidence type="ECO:0000313" key="1">
    <source>
        <dbReference type="EMBL" id="KAF7270995.1"/>
    </source>
</evidence>
<reference evidence="1" key="1">
    <citation type="submission" date="2020-08" db="EMBL/GenBank/DDBJ databases">
        <title>Genome sequencing and assembly of the red palm weevil Rhynchophorus ferrugineus.</title>
        <authorList>
            <person name="Dias G.B."/>
            <person name="Bergman C.M."/>
            <person name="Manee M."/>
        </authorList>
    </citation>
    <scope>NUCLEOTIDE SEQUENCE</scope>
    <source>
        <strain evidence="1">AA-2017</strain>
        <tissue evidence="1">Whole larva</tissue>
    </source>
</reference>
<accession>A0A834HYL8</accession>
<name>A0A834HYL8_RHYFE</name>
<keyword evidence="2" id="KW-1185">Reference proteome</keyword>
<organism evidence="1 2">
    <name type="scientific">Rhynchophorus ferrugineus</name>
    <name type="common">Red palm weevil</name>
    <name type="synonym">Curculio ferrugineus</name>
    <dbReference type="NCBI Taxonomy" id="354439"/>
    <lineage>
        <taxon>Eukaryota</taxon>
        <taxon>Metazoa</taxon>
        <taxon>Ecdysozoa</taxon>
        <taxon>Arthropoda</taxon>
        <taxon>Hexapoda</taxon>
        <taxon>Insecta</taxon>
        <taxon>Pterygota</taxon>
        <taxon>Neoptera</taxon>
        <taxon>Endopterygota</taxon>
        <taxon>Coleoptera</taxon>
        <taxon>Polyphaga</taxon>
        <taxon>Cucujiformia</taxon>
        <taxon>Curculionidae</taxon>
        <taxon>Dryophthorinae</taxon>
        <taxon>Rhynchophorus</taxon>
    </lineage>
</organism>
<dbReference type="EMBL" id="JAACXV010014028">
    <property type="protein sequence ID" value="KAF7270995.1"/>
    <property type="molecule type" value="Genomic_DNA"/>
</dbReference>
<dbReference type="Proteomes" id="UP000625711">
    <property type="component" value="Unassembled WGS sequence"/>
</dbReference>
<comment type="caution">
    <text evidence="1">The sequence shown here is derived from an EMBL/GenBank/DDBJ whole genome shotgun (WGS) entry which is preliminary data.</text>
</comment>
<sequence length="90" mass="9933">MDGKLKVSRISLTKSERKNVSSPLEQYAASGTNCKGLNYEKRDRERLASTQAKTVKGIAISTTDLLKKFLGNASATDDTIRRCKPVPLVY</sequence>
<protein>
    <submittedName>
        <fullName evidence="1">Uncharacterized protein</fullName>
    </submittedName>
</protein>
<dbReference type="AlphaFoldDB" id="A0A834HYL8"/>